<feature type="binding site" evidence="13">
    <location>
        <position position="124"/>
    </location>
    <ligand>
        <name>Mg(2+)</name>
        <dbReference type="ChEBI" id="CHEBI:18420"/>
        <label>1</label>
    </ligand>
</feature>
<dbReference type="PANTHER" id="PTHR11839">
    <property type="entry name" value="UDP/ADP-SUGAR PYROPHOSPHATASE"/>
    <property type="match status" value="1"/>
</dbReference>
<dbReference type="EMBL" id="DMAI01000245">
    <property type="protein sequence ID" value="HAE48788.1"/>
    <property type="molecule type" value="Genomic_DNA"/>
</dbReference>
<feature type="binding site" evidence="13">
    <location>
        <position position="108"/>
    </location>
    <ligand>
        <name>Mg(2+)</name>
        <dbReference type="ChEBI" id="CHEBI:18420"/>
        <label>1</label>
    </ligand>
</feature>
<accession>A0A3B9IM63</accession>
<evidence type="ECO:0000313" key="17">
    <source>
        <dbReference type="Proteomes" id="UP000257706"/>
    </source>
</evidence>
<keyword evidence="7 13" id="KW-0460">Magnesium</keyword>
<dbReference type="CDD" id="cd24155">
    <property type="entry name" value="NUDIX_ADPRase"/>
    <property type="match status" value="1"/>
</dbReference>
<dbReference type="GO" id="GO:0005829">
    <property type="term" value="C:cytosol"/>
    <property type="evidence" value="ECO:0007669"/>
    <property type="project" value="TreeGrafter"/>
</dbReference>
<reference evidence="16 17" key="1">
    <citation type="journal article" date="2018" name="Nat. Biotechnol.">
        <title>A standardized bacterial taxonomy based on genome phylogeny substantially revises the tree of life.</title>
        <authorList>
            <person name="Parks D.H."/>
            <person name="Chuvochina M."/>
            <person name="Waite D.W."/>
            <person name="Rinke C."/>
            <person name="Skarshewski A."/>
            <person name="Chaumeil P.A."/>
            <person name="Hugenholtz P."/>
        </authorList>
    </citation>
    <scope>NUCLEOTIDE SEQUENCE [LARGE SCALE GENOMIC DNA]</scope>
    <source>
        <strain evidence="16">UBA8739</strain>
    </source>
</reference>
<feature type="binding site" evidence="13">
    <location>
        <position position="128"/>
    </location>
    <ligand>
        <name>Mg(2+)</name>
        <dbReference type="ChEBI" id="CHEBI:18420"/>
        <label>1</label>
    </ligand>
</feature>
<dbReference type="OrthoDB" id="5292471at2"/>
<dbReference type="GeneID" id="97242838"/>
<evidence type="ECO:0000313" key="16">
    <source>
        <dbReference type="EMBL" id="HAE48788.1"/>
    </source>
</evidence>
<dbReference type="GO" id="GO:0006753">
    <property type="term" value="P:nucleoside phosphate metabolic process"/>
    <property type="evidence" value="ECO:0007669"/>
    <property type="project" value="TreeGrafter"/>
</dbReference>
<evidence type="ECO:0000256" key="5">
    <source>
        <dbReference type="ARBA" id="ARBA00022723"/>
    </source>
</evidence>
<feature type="short sequence motif" description="Nudix box" evidence="14">
    <location>
        <begin position="109"/>
        <end position="131"/>
    </location>
</feature>
<dbReference type="AlphaFoldDB" id="A0A3B9IM63"/>
<gene>
    <name evidence="16" type="primary">nudF</name>
    <name evidence="16" type="ORF">DCK97_15340</name>
</gene>
<keyword evidence="6 16" id="KW-0378">Hydrolase</keyword>
<evidence type="ECO:0000256" key="9">
    <source>
        <dbReference type="ARBA" id="ARBA00030162"/>
    </source>
</evidence>
<evidence type="ECO:0000256" key="13">
    <source>
        <dbReference type="PIRSR" id="PIRSR604385-2"/>
    </source>
</evidence>
<protein>
    <recommendedName>
        <fullName evidence="4">ADP-ribose pyrophosphatase</fullName>
        <ecNumber evidence="3">3.6.1.13</ecNumber>
    </recommendedName>
    <alternativeName>
        <fullName evidence="9">ADP-ribose diphosphatase</fullName>
    </alternativeName>
    <alternativeName>
        <fullName evidence="11">ADP-ribose phosphohydrolase</fullName>
    </alternativeName>
    <alternativeName>
        <fullName evidence="10">Adenosine diphosphoribose pyrophosphatase</fullName>
    </alternativeName>
</protein>
<comment type="similarity">
    <text evidence="2">Belongs to the Nudix hydrolase family. NudF subfamily.</text>
</comment>
<dbReference type="GO" id="GO:0047631">
    <property type="term" value="F:ADP-ribose diphosphatase activity"/>
    <property type="evidence" value="ECO:0007669"/>
    <property type="project" value="UniProtKB-EC"/>
</dbReference>
<feature type="domain" description="Nudix hydrolase" evidence="15">
    <location>
        <begin position="65"/>
        <end position="210"/>
    </location>
</feature>
<name>A0A3B9IM63_9PROT</name>
<dbReference type="SUPFAM" id="SSF55811">
    <property type="entry name" value="Nudix"/>
    <property type="match status" value="1"/>
</dbReference>
<feature type="binding site" evidence="13">
    <location>
        <position position="176"/>
    </location>
    <ligand>
        <name>Mg(2+)</name>
        <dbReference type="ChEBI" id="CHEBI:18420"/>
        <label>1</label>
    </ligand>
</feature>
<proteinExistence type="inferred from homology"/>
<dbReference type="RefSeq" id="WP_082828561.1">
    <property type="nucleotide sequence ID" value="NZ_CP121045.1"/>
</dbReference>
<evidence type="ECO:0000256" key="6">
    <source>
        <dbReference type="ARBA" id="ARBA00022801"/>
    </source>
</evidence>
<dbReference type="Gene3D" id="3.90.79.10">
    <property type="entry name" value="Nucleoside Triphosphate Pyrophosphohydrolase"/>
    <property type="match status" value="1"/>
</dbReference>
<comment type="cofactor">
    <cofactor evidence="1 13">
        <name>Mg(2+)</name>
        <dbReference type="ChEBI" id="CHEBI:18420"/>
    </cofactor>
</comment>
<evidence type="ECO:0000256" key="12">
    <source>
        <dbReference type="ARBA" id="ARBA00049546"/>
    </source>
</evidence>
<evidence type="ECO:0000256" key="1">
    <source>
        <dbReference type="ARBA" id="ARBA00001946"/>
    </source>
</evidence>
<dbReference type="Proteomes" id="UP000257706">
    <property type="component" value="Unassembled WGS sequence"/>
</dbReference>
<dbReference type="PROSITE" id="PS51462">
    <property type="entry name" value="NUDIX"/>
    <property type="match status" value="1"/>
</dbReference>
<evidence type="ECO:0000256" key="2">
    <source>
        <dbReference type="ARBA" id="ARBA00007482"/>
    </source>
</evidence>
<dbReference type="GO" id="GO:0019693">
    <property type="term" value="P:ribose phosphate metabolic process"/>
    <property type="evidence" value="ECO:0007669"/>
    <property type="project" value="TreeGrafter"/>
</dbReference>
<evidence type="ECO:0000256" key="7">
    <source>
        <dbReference type="ARBA" id="ARBA00022842"/>
    </source>
</evidence>
<evidence type="ECO:0000256" key="11">
    <source>
        <dbReference type="ARBA" id="ARBA00033056"/>
    </source>
</evidence>
<evidence type="ECO:0000256" key="8">
    <source>
        <dbReference type="ARBA" id="ARBA00025164"/>
    </source>
</evidence>
<dbReference type="InterPro" id="IPR000086">
    <property type="entry name" value="NUDIX_hydrolase_dom"/>
</dbReference>
<dbReference type="InterPro" id="IPR004385">
    <property type="entry name" value="NDP_pyrophosphatase"/>
</dbReference>
<dbReference type="InterPro" id="IPR015797">
    <property type="entry name" value="NUDIX_hydrolase-like_dom_sf"/>
</dbReference>
<keyword evidence="5 13" id="KW-0479">Metal-binding</keyword>
<evidence type="ECO:0000259" key="15">
    <source>
        <dbReference type="PROSITE" id="PS51462"/>
    </source>
</evidence>
<dbReference type="NCBIfam" id="TIGR00052">
    <property type="entry name" value="nudix-type nucleoside diphosphatase, YffH/AdpP family"/>
    <property type="match status" value="1"/>
</dbReference>
<comment type="caution">
    <text evidence="16">The sequence shown here is derived from an EMBL/GenBank/DDBJ whole genome shotgun (WGS) entry which is preliminary data.</text>
</comment>
<comment type="function">
    <text evidence="8">Acts on ADP-mannose and ADP-glucose as well as ADP-ribose. Prevents glycogen biosynthesis. The reaction catalyzed by this enzyme is a limiting step of the gluconeogenic process.</text>
</comment>
<evidence type="ECO:0000256" key="10">
    <source>
        <dbReference type="ARBA" id="ARBA00030308"/>
    </source>
</evidence>
<dbReference type="GO" id="GO:0046872">
    <property type="term" value="F:metal ion binding"/>
    <property type="evidence" value="ECO:0007669"/>
    <property type="project" value="UniProtKB-KW"/>
</dbReference>
<evidence type="ECO:0000256" key="14">
    <source>
        <dbReference type="PIRSR" id="PIRSR604385-3"/>
    </source>
</evidence>
<dbReference type="PROSITE" id="PS00893">
    <property type="entry name" value="NUDIX_BOX"/>
    <property type="match status" value="1"/>
</dbReference>
<dbReference type="GO" id="GO:0019144">
    <property type="term" value="F:ADP-sugar diphosphatase activity"/>
    <property type="evidence" value="ECO:0007669"/>
    <property type="project" value="TreeGrafter"/>
</dbReference>
<evidence type="ECO:0000256" key="3">
    <source>
        <dbReference type="ARBA" id="ARBA00012453"/>
    </source>
</evidence>
<organism evidence="16 17">
    <name type="scientific">Tistrella mobilis</name>
    <dbReference type="NCBI Taxonomy" id="171437"/>
    <lineage>
        <taxon>Bacteria</taxon>
        <taxon>Pseudomonadati</taxon>
        <taxon>Pseudomonadota</taxon>
        <taxon>Alphaproteobacteria</taxon>
        <taxon>Geminicoccales</taxon>
        <taxon>Geminicoccaceae</taxon>
        <taxon>Tistrella</taxon>
    </lineage>
</organism>
<evidence type="ECO:0000256" key="4">
    <source>
        <dbReference type="ARBA" id="ARBA00013297"/>
    </source>
</evidence>
<dbReference type="EC" id="3.6.1.13" evidence="3"/>
<comment type="catalytic activity">
    <reaction evidence="12">
        <text>ADP-D-ribose + H2O = D-ribose 5-phosphate + AMP + 2 H(+)</text>
        <dbReference type="Rhea" id="RHEA:10412"/>
        <dbReference type="ChEBI" id="CHEBI:15377"/>
        <dbReference type="ChEBI" id="CHEBI:15378"/>
        <dbReference type="ChEBI" id="CHEBI:57967"/>
        <dbReference type="ChEBI" id="CHEBI:78346"/>
        <dbReference type="ChEBI" id="CHEBI:456215"/>
        <dbReference type="EC" id="3.6.1.13"/>
    </reaction>
</comment>
<sequence length="231" mass="25419">MPADRPAVRGVPDPDPAAASYGREDVEILAREVVHQGYFRMVRLTLRHRLLAGGWSAPFTREIFERGTAAAVLPYDPVRDEVVLIEQFRPGGLYGPADASPWMVEIVAGIIEPGETPEAVARREAVEEAGLELGRIEAISTYQPSPGACDEWLHLYVGEVRAEHRGSTGGLVEEHEDIRIFALPREAAVALLDGDRLDNATTIVALGWLARHGAALRARWLSDRKTREEEA</sequence>
<dbReference type="Pfam" id="PF00293">
    <property type="entry name" value="NUDIX"/>
    <property type="match status" value="1"/>
</dbReference>
<dbReference type="PANTHER" id="PTHR11839:SF5">
    <property type="entry name" value="ADP-RIBOSE PYROPHOSPHATASE"/>
    <property type="match status" value="1"/>
</dbReference>
<dbReference type="InterPro" id="IPR020084">
    <property type="entry name" value="NUDIX_hydrolase_CS"/>
</dbReference>